<dbReference type="CDD" id="cd01948">
    <property type="entry name" value="EAL"/>
    <property type="match status" value="1"/>
</dbReference>
<dbReference type="GO" id="GO:0006355">
    <property type="term" value="P:regulation of DNA-templated transcription"/>
    <property type="evidence" value="ECO:0007669"/>
    <property type="project" value="InterPro"/>
</dbReference>
<dbReference type="CDD" id="cd01949">
    <property type="entry name" value="GGDEF"/>
    <property type="match status" value="1"/>
</dbReference>
<dbReference type="InterPro" id="IPR001633">
    <property type="entry name" value="EAL_dom"/>
</dbReference>
<dbReference type="FunFam" id="3.20.20.450:FF:000001">
    <property type="entry name" value="Cyclic di-GMP phosphodiesterase yahA"/>
    <property type="match status" value="1"/>
</dbReference>
<comment type="caution">
    <text evidence="4">The sequence shown here is derived from an EMBL/GenBank/DDBJ whole genome shotgun (WGS) entry which is preliminary data.</text>
</comment>
<dbReference type="PANTHER" id="PTHR44757">
    <property type="entry name" value="DIGUANYLATE CYCLASE DGCP"/>
    <property type="match status" value="1"/>
</dbReference>
<dbReference type="InterPro" id="IPR000160">
    <property type="entry name" value="GGDEF_dom"/>
</dbReference>
<organism evidence="4 5">
    <name type="scientific">Aphanothece hegewaldii CCALA 016</name>
    <dbReference type="NCBI Taxonomy" id="2107694"/>
    <lineage>
        <taxon>Bacteria</taxon>
        <taxon>Bacillati</taxon>
        <taxon>Cyanobacteriota</taxon>
        <taxon>Cyanophyceae</taxon>
        <taxon>Oscillatoriophycideae</taxon>
        <taxon>Chroococcales</taxon>
        <taxon>Aphanothecaceae</taxon>
        <taxon>Aphanothece</taxon>
    </lineage>
</organism>
<feature type="domain" description="Phytochrome chromophore attachment site" evidence="1">
    <location>
        <begin position="1"/>
        <end position="159"/>
    </location>
</feature>
<dbReference type="Proteomes" id="UP000239001">
    <property type="component" value="Unassembled WGS sequence"/>
</dbReference>
<dbReference type="SUPFAM" id="SSF55073">
    <property type="entry name" value="Nucleotide cyclase"/>
    <property type="match status" value="1"/>
</dbReference>
<dbReference type="SMART" id="SM00052">
    <property type="entry name" value="EAL"/>
    <property type="match status" value="1"/>
</dbReference>
<evidence type="ECO:0000259" key="1">
    <source>
        <dbReference type="PROSITE" id="PS50046"/>
    </source>
</evidence>
<dbReference type="Gene3D" id="3.20.20.450">
    <property type="entry name" value="EAL domain"/>
    <property type="match status" value="1"/>
</dbReference>
<dbReference type="Gene3D" id="3.30.450.40">
    <property type="match status" value="2"/>
</dbReference>
<dbReference type="SUPFAM" id="SSF141868">
    <property type="entry name" value="EAL domain-like"/>
    <property type="match status" value="1"/>
</dbReference>
<feature type="domain" description="EAL" evidence="2">
    <location>
        <begin position="591"/>
        <end position="845"/>
    </location>
</feature>
<dbReference type="InterPro" id="IPR043128">
    <property type="entry name" value="Rev_trsase/Diguanyl_cyclase"/>
</dbReference>
<dbReference type="Pfam" id="PF00360">
    <property type="entry name" value="PHY"/>
    <property type="match status" value="1"/>
</dbReference>
<dbReference type="NCBIfam" id="TIGR00254">
    <property type="entry name" value="GGDEF"/>
    <property type="match status" value="1"/>
</dbReference>
<name>A0A2T1LWC8_9CHRO</name>
<dbReference type="InterPro" id="IPR029787">
    <property type="entry name" value="Nucleotide_cyclase"/>
</dbReference>
<dbReference type="SMART" id="SM00267">
    <property type="entry name" value="GGDEF"/>
    <property type="match status" value="1"/>
</dbReference>
<evidence type="ECO:0000259" key="2">
    <source>
        <dbReference type="PROSITE" id="PS50883"/>
    </source>
</evidence>
<reference evidence="4 5" key="2">
    <citation type="submission" date="2018-03" db="EMBL/GenBank/DDBJ databases">
        <authorList>
            <person name="Keele B.F."/>
        </authorList>
    </citation>
    <scope>NUCLEOTIDE SEQUENCE [LARGE SCALE GENOMIC DNA]</scope>
    <source>
        <strain evidence="4 5">CCALA 016</strain>
    </source>
</reference>
<dbReference type="PROSITE" id="PS50883">
    <property type="entry name" value="EAL"/>
    <property type="match status" value="1"/>
</dbReference>
<gene>
    <name evidence="4" type="ORF">C7H19_14890</name>
</gene>
<proteinExistence type="predicted"/>
<reference evidence="4 5" key="1">
    <citation type="submission" date="2018-03" db="EMBL/GenBank/DDBJ databases">
        <title>The ancient ancestry and fast evolution of plastids.</title>
        <authorList>
            <person name="Moore K.R."/>
            <person name="Magnabosco C."/>
            <person name="Momper L."/>
            <person name="Gold D.A."/>
            <person name="Bosak T."/>
            <person name="Fournier G.P."/>
        </authorList>
    </citation>
    <scope>NUCLEOTIDE SEQUENCE [LARGE SCALE GENOMIC DNA]</scope>
    <source>
        <strain evidence="4 5">CCALA 016</strain>
    </source>
</reference>
<evidence type="ECO:0000259" key="3">
    <source>
        <dbReference type="PROSITE" id="PS50887"/>
    </source>
</evidence>
<dbReference type="EMBL" id="PXOH01000016">
    <property type="protein sequence ID" value="PSF36065.1"/>
    <property type="molecule type" value="Genomic_DNA"/>
</dbReference>
<protein>
    <submittedName>
        <fullName evidence="4">Diguanylate cyclase</fullName>
    </submittedName>
</protein>
<dbReference type="Pfam" id="PF00563">
    <property type="entry name" value="EAL"/>
    <property type="match status" value="1"/>
</dbReference>
<dbReference type="GO" id="GO:0009584">
    <property type="term" value="P:detection of visible light"/>
    <property type="evidence" value="ECO:0007669"/>
    <property type="project" value="InterPro"/>
</dbReference>
<dbReference type="InterPro" id="IPR016132">
    <property type="entry name" value="Phyto_chromo_attachment"/>
</dbReference>
<dbReference type="InterPro" id="IPR029016">
    <property type="entry name" value="GAF-like_dom_sf"/>
</dbReference>
<feature type="domain" description="GGDEF" evidence="3">
    <location>
        <begin position="449"/>
        <end position="582"/>
    </location>
</feature>
<dbReference type="PROSITE" id="PS50887">
    <property type="entry name" value="GGDEF"/>
    <property type="match status" value="1"/>
</dbReference>
<evidence type="ECO:0000313" key="4">
    <source>
        <dbReference type="EMBL" id="PSF36065.1"/>
    </source>
</evidence>
<dbReference type="SUPFAM" id="SSF55781">
    <property type="entry name" value="GAF domain-like"/>
    <property type="match status" value="2"/>
</dbReference>
<dbReference type="Gene3D" id="3.30.70.270">
    <property type="match status" value="1"/>
</dbReference>
<evidence type="ECO:0000313" key="5">
    <source>
        <dbReference type="Proteomes" id="UP000239001"/>
    </source>
</evidence>
<dbReference type="OrthoDB" id="431840at2"/>
<sequence length="851" mass="96019">MTTAREVQSLLQVARVKIYRFSSDGSGEVIAESLVGNSLPSLLGLHFPASDIPPMARTMFLKARQRVIVDVVASRKTLNYPENYLDYSLTDVNLTTSEIRHLPVDPCHLKYLSAMGVASSLAVPILHEQNLWGLLVAHDIKSRHYCDRELKIVQLLMDHLSIAIAQASLLNAARQQATQEATLNKISRLLHSPLKLADIRQTILQVTVEALQGSGGRLYINADHLGNLAQLYTYGEQPISAQLEETNCWQQLLGISSEYFLIQNTAEAVVNEAWELITCSYDKGVTLPDQVVKSSITNPRLYNIEDLYIEPQFQPLVSKFAPTRIRSILIVPLQYQNQCVGCLSIFRNEIETEKLWAGRWHQDDRNNMPRRSFEIWREIKQGQAQAWQPEEIRLADALGTHLYLTVMQKRVEETLRHQSLHDQLTGLPNRLLFHNLLTLALARAEHHGQLLGVMFLDLDRFKLVNDTLGHAAGDLLLQQTAQRLAYCLRTEDTIARWAGDEFTILVPNLSSTEQAINIAQRILRAFDEPFYLEGQELYIKSSIGIAFAPYDGLDAETLLKNADIAMYRTKQQGKNNYQLYAPSMNTKALERLTLENNLYKALKRGEFLLHYQPQIDLNTGQIVGMEALIRWQRDEVELISPAQFIPLAEETGLIVAIGEWVLQTACTQNRAWQLAGLPPLRVAINLSACQFQQGNLVQIVRQILQQTGLDPQYLELEITESIAMQDINLTITVLKELKAMGIYISIDDFGTGYSSLSTLRDFPVDALKIDQSFIRELWTHSSNKAIVKSVIALGHGLGLKLIAEGVETTEQLQFLRSLGCDVAQGYFISRPLSTEAATQFGFVSQIFEQRF</sequence>
<dbReference type="InterPro" id="IPR035919">
    <property type="entry name" value="EAL_sf"/>
</dbReference>
<dbReference type="InterPro" id="IPR013515">
    <property type="entry name" value="Phytochrome_cen-reg"/>
</dbReference>
<dbReference type="AlphaFoldDB" id="A0A2T1LWC8"/>
<keyword evidence="5" id="KW-1185">Reference proteome</keyword>
<dbReference type="InterPro" id="IPR003018">
    <property type="entry name" value="GAF"/>
</dbReference>
<dbReference type="PANTHER" id="PTHR44757:SF2">
    <property type="entry name" value="BIOFILM ARCHITECTURE MAINTENANCE PROTEIN MBAA"/>
    <property type="match status" value="1"/>
</dbReference>
<dbReference type="InterPro" id="IPR052155">
    <property type="entry name" value="Biofilm_reg_signaling"/>
</dbReference>
<dbReference type="SMART" id="SM00065">
    <property type="entry name" value="GAF"/>
    <property type="match status" value="2"/>
</dbReference>
<dbReference type="PROSITE" id="PS50046">
    <property type="entry name" value="PHYTOCHROME_2"/>
    <property type="match status" value="1"/>
</dbReference>
<dbReference type="Pfam" id="PF01590">
    <property type="entry name" value="GAF"/>
    <property type="match status" value="1"/>
</dbReference>
<accession>A0A2T1LWC8</accession>
<dbReference type="Pfam" id="PF00990">
    <property type="entry name" value="GGDEF"/>
    <property type="match status" value="1"/>
</dbReference>
<dbReference type="FunFam" id="3.30.70.270:FF:000001">
    <property type="entry name" value="Diguanylate cyclase domain protein"/>
    <property type="match status" value="1"/>
</dbReference>